<name>A0A6J5KXW6_9CAUD</name>
<evidence type="ECO:0000313" key="1">
    <source>
        <dbReference type="EMBL" id="CAB4125856.1"/>
    </source>
</evidence>
<evidence type="ECO:0000313" key="2">
    <source>
        <dbReference type="EMBL" id="CAB5209245.1"/>
    </source>
</evidence>
<dbReference type="EMBL" id="LR796187">
    <property type="protein sequence ID" value="CAB4125856.1"/>
    <property type="molecule type" value="Genomic_DNA"/>
</dbReference>
<proteinExistence type="predicted"/>
<organism evidence="1">
    <name type="scientific">uncultured Caudovirales phage</name>
    <dbReference type="NCBI Taxonomy" id="2100421"/>
    <lineage>
        <taxon>Viruses</taxon>
        <taxon>Duplodnaviria</taxon>
        <taxon>Heunggongvirae</taxon>
        <taxon>Uroviricota</taxon>
        <taxon>Caudoviricetes</taxon>
        <taxon>Peduoviridae</taxon>
        <taxon>Maltschvirus</taxon>
        <taxon>Maltschvirus maltsch</taxon>
    </lineage>
</organism>
<accession>A0A6J5KXW6</accession>
<gene>
    <name evidence="2" type="ORF">UFOVP181_382</name>
    <name evidence="1" type="ORF">UFOVP57_257</name>
</gene>
<dbReference type="EMBL" id="LR798231">
    <property type="protein sequence ID" value="CAB5209245.1"/>
    <property type="molecule type" value="Genomic_DNA"/>
</dbReference>
<sequence>MNIYKIVLRDGDNPDTSALHAIEKYCYANTRNEASELFLESDGPRWHLAGPLKIEESKVPEGATFINSKSA</sequence>
<reference evidence="1" key="1">
    <citation type="submission" date="2020-04" db="EMBL/GenBank/DDBJ databases">
        <authorList>
            <person name="Chiriac C."/>
            <person name="Salcher M."/>
            <person name="Ghai R."/>
            <person name="Kavagutti S V."/>
        </authorList>
    </citation>
    <scope>NUCLEOTIDE SEQUENCE</scope>
</reference>
<protein>
    <submittedName>
        <fullName evidence="1">Uncharacterized protein</fullName>
    </submittedName>
</protein>